<keyword evidence="2" id="KW-0843">Virulence</keyword>
<evidence type="ECO:0000313" key="4">
    <source>
        <dbReference type="EMBL" id="GAA4125017.1"/>
    </source>
</evidence>
<protein>
    <recommendedName>
        <fullName evidence="6">Phosphoesterase</fullName>
    </recommendedName>
</protein>
<dbReference type="Pfam" id="PF04185">
    <property type="entry name" value="Phosphoesterase"/>
    <property type="match status" value="1"/>
</dbReference>
<sequence>MRGTDASVRPHASRPQTAGRRRRWQILALLGVVLLTAAAGCAGQRPDAAGELTASVTAPQATASSPDAPDTPDTTVGKVLVVMVENHSLGQMRAGMPWLARLAERYAYAADYHGVVHPSLPNYLAIAGGSTFGVRNDASPAAHRLSGASVFGRAVAAGGTARLYADAMPQACALEPSYPYAVKHNPWAYFVDERDLCAADDVPVAQLADDVAAGDLPTVGMLIPDLCHDAHDCRLGTADAWLKRQLRPVLAGPDFTSGDLALVITADEDDDHHGNRVLTVVAHPSLERSDRVVRARLNHYGLSRSLAEVAGVRPLRQARTARSVLAAFGLTPKG</sequence>
<evidence type="ECO:0000256" key="3">
    <source>
        <dbReference type="SAM" id="MobiDB-lite"/>
    </source>
</evidence>
<evidence type="ECO:0000313" key="5">
    <source>
        <dbReference type="Proteomes" id="UP001501495"/>
    </source>
</evidence>
<feature type="region of interest" description="Disordered" evidence="3">
    <location>
        <begin position="52"/>
        <end position="73"/>
    </location>
</feature>
<evidence type="ECO:0000256" key="2">
    <source>
        <dbReference type="ARBA" id="ARBA00023026"/>
    </source>
</evidence>
<dbReference type="EMBL" id="BAAAZH010000026">
    <property type="protein sequence ID" value="GAA4125017.1"/>
    <property type="molecule type" value="Genomic_DNA"/>
</dbReference>
<evidence type="ECO:0008006" key="6">
    <source>
        <dbReference type="Google" id="ProtNLM"/>
    </source>
</evidence>
<reference evidence="5" key="1">
    <citation type="journal article" date="2019" name="Int. J. Syst. Evol. Microbiol.">
        <title>The Global Catalogue of Microorganisms (GCM) 10K type strain sequencing project: providing services to taxonomists for standard genome sequencing and annotation.</title>
        <authorList>
            <consortium name="The Broad Institute Genomics Platform"/>
            <consortium name="The Broad Institute Genome Sequencing Center for Infectious Disease"/>
            <person name="Wu L."/>
            <person name="Ma J."/>
        </authorList>
    </citation>
    <scope>NUCLEOTIDE SEQUENCE [LARGE SCALE GENOMIC DNA]</scope>
    <source>
        <strain evidence="5">JCM 16703</strain>
    </source>
</reference>
<keyword evidence="5" id="KW-1185">Reference proteome</keyword>
<keyword evidence="1" id="KW-0378">Hydrolase</keyword>
<dbReference type="InterPro" id="IPR007312">
    <property type="entry name" value="Phosphoesterase"/>
</dbReference>
<dbReference type="PANTHER" id="PTHR31956:SF8">
    <property type="entry name" value="ACID PHOSPHATASE PHOA (AFU_ORTHOLOGUE AFUA_1G03570)"/>
    <property type="match status" value="1"/>
</dbReference>
<evidence type="ECO:0000256" key="1">
    <source>
        <dbReference type="ARBA" id="ARBA00022801"/>
    </source>
</evidence>
<organism evidence="4 5">
    <name type="scientific">Nocardioides fonticola</name>
    <dbReference type="NCBI Taxonomy" id="450363"/>
    <lineage>
        <taxon>Bacteria</taxon>
        <taxon>Bacillati</taxon>
        <taxon>Actinomycetota</taxon>
        <taxon>Actinomycetes</taxon>
        <taxon>Propionibacteriales</taxon>
        <taxon>Nocardioidaceae</taxon>
        <taxon>Nocardioides</taxon>
    </lineage>
</organism>
<dbReference type="Proteomes" id="UP001501495">
    <property type="component" value="Unassembled WGS sequence"/>
</dbReference>
<proteinExistence type="predicted"/>
<dbReference type="InterPro" id="IPR017850">
    <property type="entry name" value="Alkaline_phosphatase_core_sf"/>
</dbReference>
<comment type="caution">
    <text evidence="4">The sequence shown here is derived from an EMBL/GenBank/DDBJ whole genome shotgun (WGS) entry which is preliminary data.</text>
</comment>
<name>A0ABP7XSV5_9ACTN</name>
<gene>
    <name evidence="4" type="ORF">GCM10022215_33130</name>
</gene>
<dbReference type="PANTHER" id="PTHR31956">
    <property type="entry name" value="NON-SPECIFIC PHOSPHOLIPASE C4-RELATED"/>
    <property type="match status" value="1"/>
</dbReference>
<dbReference type="Gene3D" id="3.40.720.10">
    <property type="entry name" value="Alkaline Phosphatase, subunit A"/>
    <property type="match status" value="1"/>
</dbReference>
<feature type="compositionally biased region" description="Polar residues" evidence="3">
    <location>
        <begin position="54"/>
        <end position="65"/>
    </location>
</feature>
<dbReference type="RefSeq" id="WP_344734579.1">
    <property type="nucleotide sequence ID" value="NZ_BAAAZH010000026.1"/>
</dbReference>
<accession>A0ABP7XSV5</accession>